<dbReference type="Gene3D" id="2.60.40.10">
    <property type="entry name" value="Immunoglobulins"/>
    <property type="match status" value="1"/>
</dbReference>
<dbReference type="AlphaFoldDB" id="A0AAE1VNR1"/>
<keyword evidence="3" id="KW-1185">Reference proteome</keyword>
<reference evidence="2" key="1">
    <citation type="submission" date="2023-12" db="EMBL/GenBank/DDBJ databases">
        <title>Genome assembly of Anisodus tanguticus.</title>
        <authorList>
            <person name="Wang Y.-J."/>
        </authorList>
    </citation>
    <scope>NUCLEOTIDE SEQUENCE</scope>
    <source>
        <strain evidence="2">KB-2021</strain>
        <tissue evidence="2">Leaf</tissue>
    </source>
</reference>
<dbReference type="EMBL" id="JAVYJV010000002">
    <property type="protein sequence ID" value="KAK4377183.1"/>
    <property type="molecule type" value="Genomic_DNA"/>
</dbReference>
<gene>
    <name evidence="2" type="ORF">RND71_003479</name>
</gene>
<evidence type="ECO:0000313" key="3">
    <source>
        <dbReference type="Proteomes" id="UP001291623"/>
    </source>
</evidence>
<dbReference type="PANTHER" id="PTHR42721">
    <property type="entry name" value="SUGAR HYDROLASE-RELATED"/>
    <property type="match status" value="1"/>
</dbReference>
<dbReference type="Proteomes" id="UP001291623">
    <property type="component" value="Unassembled WGS sequence"/>
</dbReference>
<feature type="domain" description="Fibronectin type III-like" evidence="1">
    <location>
        <begin position="93"/>
        <end position="162"/>
    </location>
</feature>
<sequence length="169" mass="18957">MNMRPDPATNYPGRTYRFYTGPTVFPFGHGLSCSQFKHHLHQAPKFVSIPLEEKHTCRSTKCKSIDVVEQSCSNLGFNIHLRVKNVGKISGSHTVFLFTSPPSVHNSPKKHLLGFEKVYLTPKREGIVKFNVDVCKHLSVHDGLGNRKVALGPHVLHIGDLKHSLTVRI</sequence>
<dbReference type="GO" id="GO:0046556">
    <property type="term" value="F:alpha-L-arabinofuranosidase activity"/>
    <property type="evidence" value="ECO:0007669"/>
    <property type="project" value="TreeGrafter"/>
</dbReference>
<name>A0AAE1VNR1_9SOLA</name>
<dbReference type="PANTHER" id="PTHR42721:SF14">
    <property type="entry name" value="BETA-D-XYLOSIDASE 4-RELATED"/>
    <property type="match status" value="1"/>
</dbReference>
<evidence type="ECO:0000259" key="1">
    <source>
        <dbReference type="SMART" id="SM01217"/>
    </source>
</evidence>
<dbReference type="GO" id="GO:0031222">
    <property type="term" value="P:arabinan catabolic process"/>
    <property type="evidence" value="ECO:0007669"/>
    <property type="project" value="TreeGrafter"/>
</dbReference>
<dbReference type="InterPro" id="IPR044993">
    <property type="entry name" value="BXL"/>
</dbReference>
<dbReference type="GO" id="GO:0048046">
    <property type="term" value="C:apoplast"/>
    <property type="evidence" value="ECO:0007669"/>
    <property type="project" value="TreeGrafter"/>
</dbReference>
<dbReference type="FunFam" id="2.60.40.10:FF:001384">
    <property type="entry name" value="Beta-D-xylosidase 4"/>
    <property type="match status" value="1"/>
</dbReference>
<dbReference type="Pfam" id="PF14310">
    <property type="entry name" value="Fn3-like"/>
    <property type="match status" value="1"/>
</dbReference>
<proteinExistence type="predicted"/>
<protein>
    <recommendedName>
        <fullName evidence="1">Fibronectin type III-like domain-containing protein</fullName>
    </recommendedName>
</protein>
<comment type="caution">
    <text evidence="2">The sequence shown here is derived from an EMBL/GenBank/DDBJ whole genome shotgun (WGS) entry which is preliminary data.</text>
</comment>
<dbReference type="InterPro" id="IPR026891">
    <property type="entry name" value="Fn3-like"/>
</dbReference>
<dbReference type="InterPro" id="IPR013783">
    <property type="entry name" value="Ig-like_fold"/>
</dbReference>
<dbReference type="GO" id="GO:0009044">
    <property type="term" value="F:xylan 1,4-beta-xylosidase activity"/>
    <property type="evidence" value="ECO:0007669"/>
    <property type="project" value="InterPro"/>
</dbReference>
<evidence type="ECO:0000313" key="2">
    <source>
        <dbReference type="EMBL" id="KAK4377183.1"/>
    </source>
</evidence>
<accession>A0AAE1VNR1</accession>
<dbReference type="GO" id="GO:0045493">
    <property type="term" value="P:xylan catabolic process"/>
    <property type="evidence" value="ECO:0007669"/>
    <property type="project" value="InterPro"/>
</dbReference>
<dbReference type="SMART" id="SM01217">
    <property type="entry name" value="Fn3_like"/>
    <property type="match status" value="1"/>
</dbReference>
<organism evidence="2 3">
    <name type="scientific">Anisodus tanguticus</name>
    <dbReference type="NCBI Taxonomy" id="243964"/>
    <lineage>
        <taxon>Eukaryota</taxon>
        <taxon>Viridiplantae</taxon>
        <taxon>Streptophyta</taxon>
        <taxon>Embryophyta</taxon>
        <taxon>Tracheophyta</taxon>
        <taxon>Spermatophyta</taxon>
        <taxon>Magnoliopsida</taxon>
        <taxon>eudicotyledons</taxon>
        <taxon>Gunneridae</taxon>
        <taxon>Pentapetalae</taxon>
        <taxon>asterids</taxon>
        <taxon>lamiids</taxon>
        <taxon>Solanales</taxon>
        <taxon>Solanaceae</taxon>
        <taxon>Solanoideae</taxon>
        <taxon>Hyoscyameae</taxon>
        <taxon>Anisodus</taxon>
    </lineage>
</organism>